<sequence length="37" mass="4104">MEKVDAHLPSLTTGRSKAVSADNERDSAKRDKETFVI</sequence>
<evidence type="ECO:0000256" key="1">
    <source>
        <dbReference type="SAM" id="MobiDB-lite"/>
    </source>
</evidence>
<feature type="compositionally biased region" description="Basic and acidic residues" evidence="1">
    <location>
        <begin position="22"/>
        <end position="37"/>
    </location>
</feature>
<reference evidence="2" key="1">
    <citation type="journal article" date="2020" name="ACS Chem. Biol.">
        <title>Genome Mining and Heterologous Expression Reveal Two Distinct Families of Lasso Peptides Highly Conserved in Endofungal Bacteria.</title>
        <authorList>
            <person name="Bratovanov E.V."/>
            <person name="Ishida K."/>
            <person name="Heinze B."/>
            <person name="Pidot S.J."/>
            <person name="Stinear T.P."/>
            <person name="Hegemann J.D."/>
            <person name="Marahiel M.A."/>
            <person name="Hertweck C."/>
        </authorList>
    </citation>
    <scope>NUCLEOTIDE SEQUENCE</scope>
    <source>
        <strain evidence="2">B5</strain>
    </source>
</reference>
<dbReference type="EMBL" id="MN695285">
    <property type="protein sequence ID" value="QGY72817.1"/>
    <property type="molecule type" value="Genomic_DNA"/>
</dbReference>
<accession>A0A6B9HDI2</accession>
<feature type="region of interest" description="Disordered" evidence="1">
    <location>
        <begin position="1"/>
        <end position="37"/>
    </location>
</feature>
<organism evidence="2">
    <name type="scientific">Mycetohabitans endofungorum</name>
    <dbReference type="NCBI Taxonomy" id="417203"/>
    <lineage>
        <taxon>Bacteria</taxon>
        <taxon>Pseudomonadati</taxon>
        <taxon>Pseudomonadota</taxon>
        <taxon>Betaproteobacteria</taxon>
        <taxon>Burkholderiales</taxon>
        <taxon>Burkholderiaceae</taxon>
        <taxon>Mycetohabitans</taxon>
    </lineage>
</organism>
<protein>
    <submittedName>
        <fullName evidence="2">Uncharacterized protein</fullName>
    </submittedName>
</protein>
<name>A0A6B9HDI2_9BURK</name>
<proteinExistence type="predicted"/>
<dbReference type="AlphaFoldDB" id="A0A6B9HDI2"/>
<evidence type="ECO:0000313" key="2">
    <source>
        <dbReference type="EMBL" id="QGY72817.1"/>
    </source>
</evidence>